<dbReference type="Proteomes" id="UP000249046">
    <property type="component" value="Unassembled WGS sequence"/>
</dbReference>
<keyword evidence="1 3" id="KW-0597">Phosphoprotein</keyword>
<proteinExistence type="predicted"/>
<organism evidence="6 7">
    <name type="scientific">Rhodanobacter denitrificans</name>
    <dbReference type="NCBI Taxonomy" id="666685"/>
    <lineage>
        <taxon>Bacteria</taxon>
        <taxon>Pseudomonadati</taxon>
        <taxon>Pseudomonadota</taxon>
        <taxon>Gammaproteobacteria</taxon>
        <taxon>Lysobacterales</taxon>
        <taxon>Rhodanobacteraceae</taxon>
        <taxon>Rhodanobacter</taxon>
    </lineage>
</organism>
<sequence>MKPIRIMVVDDHPLMIEGVASVIATQGDLNLVCEAGDGEEAVGRYRALRPDVVLMDLRLPKMSGLEAMRHIRATHPEARIVVLTTYCADVEALRAFEAGAQGYLLKSMLRAELLTAIREVHAGKRWISARVAAALAEHVTAESLTGRELQVLAQVAEGRSNKAIANELGITVDTVKAHIKNILLKLGANDRTHAVTIALRRGIMQVSPPDGSQGIGTMRLSETCRRTRSSARIRHRLALFSH</sequence>
<evidence type="ECO:0000256" key="2">
    <source>
        <dbReference type="ARBA" id="ARBA00023125"/>
    </source>
</evidence>
<evidence type="ECO:0000256" key="1">
    <source>
        <dbReference type="ARBA" id="ARBA00022553"/>
    </source>
</evidence>
<dbReference type="GO" id="GO:0006355">
    <property type="term" value="P:regulation of DNA-templated transcription"/>
    <property type="evidence" value="ECO:0007669"/>
    <property type="project" value="InterPro"/>
</dbReference>
<dbReference type="InterPro" id="IPR000792">
    <property type="entry name" value="Tscrpt_reg_LuxR_C"/>
</dbReference>
<dbReference type="PRINTS" id="PR00038">
    <property type="entry name" value="HTHLUXR"/>
</dbReference>
<accession>A0A2W5KYZ8</accession>
<gene>
    <name evidence="6" type="ORF">DI564_00995</name>
</gene>
<dbReference type="PROSITE" id="PS50110">
    <property type="entry name" value="RESPONSE_REGULATORY"/>
    <property type="match status" value="1"/>
</dbReference>
<keyword evidence="2 6" id="KW-0238">DNA-binding</keyword>
<comment type="caution">
    <text evidence="6">The sequence shown here is derived from an EMBL/GenBank/DDBJ whole genome shotgun (WGS) entry which is preliminary data.</text>
</comment>
<feature type="domain" description="HTH luxR-type" evidence="4">
    <location>
        <begin position="137"/>
        <end position="202"/>
    </location>
</feature>
<reference evidence="6 7" key="1">
    <citation type="submission" date="2017-08" db="EMBL/GenBank/DDBJ databases">
        <title>Infants hospitalized years apart are colonized by the same room-sourced microbial strains.</title>
        <authorList>
            <person name="Brooks B."/>
            <person name="Olm M.R."/>
            <person name="Firek B.A."/>
            <person name="Baker R."/>
            <person name="Thomas B.C."/>
            <person name="Morowitz M.J."/>
            <person name="Banfield J.F."/>
        </authorList>
    </citation>
    <scope>NUCLEOTIDE SEQUENCE [LARGE SCALE GENOMIC DNA]</scope>
    <source>
        <strain evidence="6">S2_005_003_R2_42</strain>
    </source>
</reference>
<dbReference type="CDD" id="cd06170">
    <property type="entry name" value="LuxR_C_like"/>
    <property type="match status" value="1"/>
</dbReference>
<dbReference type="PROSITE" id="PS00622">
    <property type="entry name" value="HTH_LUXR_1"/>
    <property type="match status" value="1"/>
</dbReference>
<dbReference type="AlphaFoldDB" id="A0A2W5KYZ8"/>
<dbReference type="SMART" id="SM00448">
    <property type="entry name" value="REC"/>
    <property type="match status" value="1"/>
</dbReference>
<protein>
    <submittedName>
        <fullName evidence="6">DNA-binding response regulator</fullName>
    </submittedName>
</protein>
<feature type="domain" description="Response regulatory" evidence="5">
    <location>
        <begin position="5"/>
        <end position="121"/>
    </location>
</feature>
<evidence type="ECO:0000313" key="7">
    <source>
        <dbReference type="Proteomes" id="UP000249046"/>
    </source>
</evidence>
<dbReference type="SUPFAM" id="SSF46894">
    <property type="entry name" value="C-terminal effector domain of the bipartite response regulators"/>
    <property type="match status" value="1"/>
</dbReference>
<dbReference type="SMART" id="SM00421">
    <property type="entry name" value="HTH_LUXR"/>
    <property type="match status" value="1"/>
</dbReference>
<dbReference type="GO" id="GO:0003677">
    <property type="term" value="F:DNA binding"/>
    <property type="evidence" value="ECO:0007669"/>
    <property type="project" value="UniProtKB-KW"/>
</dbReference>
<dbReference type="InterPro" id="IPR011006">
    <property type="entry name" value="CheY-like_superfamily"/>
</dbReference>
<evidence type="ECO:0000256" key="3">
    <source>
        <dbReference type="PROSITE-ProRule" id="PRU00169"/>
    </source>
</evidence>
<dbReference type="SUPFAM" id="SSF52172">
    <property type="entry name" value="CheY-like"/>
    <property type="match status" value="1"/>
</dbReference>
<dbReference type="InterPro" id="IPR039420">
    <property type="entry name" value="WalR-like"/>
</dbReference>
<dbReference type="Pfam" id="PF00196">
    <property type="entry name" value="GerE"/>
    <property type="match status" value="1"/>
</dbReference>
<dbReference type="Gene3D" id="3.40.50.2300">
    <property type="match status" value="1"/>
</dbReference>
<dbReference type="CDD" id="cd17535">
    <property type="entry name" value="REC_NarL-like"/>
    <property type="match status" value="1"/>
</dbReference>
<dbReference type="GO" id="GO:0000160">
    <property type="term" value="P:phosphorelay signal transduction system"/>
    <property type="evidence" value="ECO:0007669"/>
    <property type="project" value="InterPro"/>
</dbReference>
<dbReference type="PANTHER" id="PTHR43214:SF43">
    <property type="entry name" value="TWO-COMPONENT RESPONSE REGULATOR"/>
    <property type="match status" value="1"/>
</dbReference>
<evidence type="ECO:0000259" key="4">
    <source>
        <dbReference type="PROSITE" id="PS50043"/>
    </source>
</evidence>
<name>A0A2W5KYZ8_9GAMM</name>
<dbReference type="EMBL" id="QFPO01000001">
    <property type="protein sequence ID" value="PZQ19925.1"/>
    <property type="molecule type" value="Genomic_DNA"/>
</dbReference>
<dbReference type="InterPro" id="IPR058245">
    <property type="entry name" value="NreC/VraR/RcsB-like_REC"/>
</dbReference>
<dbReference type="InterPro" id="IPR016032">
    <property type="entry name" value="Sig_transdc_resp-reg_C-effctor"/>
</dbReference>
<dbReference type="InterPro" id="IPR001789">
    <property type="entry name" value="Sig_transdc_resp-reg_receiver"/>
</dbReference>
<dbReference type="PANTHER" id="PTHR43214">
    <property type="entry name" value="TWO-COMPONENT RESPONSE REGULATOR"/>
    <property type="match status" value="1"/>
</dbReference>
<evidence type="ECO:0000313" key="6">
    <source>
        <dbReference type="EMBL" id="PZQ19925.1"/>
    </source>
</evidence>
<dbReference type="PROSITE" id="PS50043">
    <property type="entry name" value="HTH_LUXR_2"/>
    <property type="match status" value="1"/>
</dbReference>
<evidence type="ECO:0000259" key="5">
    <source>
        <dbReference type="PROSITE" id="PS50110"/>
    </source>
</evidence>
<dbReference type="Pfam" id="PF00072">
    <property type="entry name" value="Response_reg"/>
    <property type="match status" value="1"/>
</dbReference>
<feature type="modified residue" description="4-aspartylphosphate" evidence="3">
    <location>
        <position position="56"/>
    </location>
</feature>